<dbReference type="InterPro" id="IPR052404">
    <property type="entry name" value="SPP1-like_terminase"/>
</dbReference>
<organism evidence="3">
    <name type="scientific">termite gut metagenome</name>
    <dbReference type="NCBI Taxonomy" id="433724"/>
    <lineage>
        <taxon>unclassified sequences</taxon>
        <taxon>metagenomes</taxon>
        <taxon>organismal metagenomes</taxon>
    </lineage>
</organism>
<dbReference type="GO" id="GO:0051276">
    <property type="term" value="P:chromosome organization"/>
    <property type="evidence" value="ECO:0007669"/>
    <property type="project" value="InterPro"/>
</dbReference>
<proteinExistence type="predicted"/>
<dbReference type="PANTHER" id="PTHR41328:SF2">
    <property type="entry name" value="TERMINASE SMALL SUBUNIT"/>
    <property type="match status" value="1"/>
</dbReference>
<dbReference type="EMBL" id="SNRY01000450">
    <property type="protein sequence ID" value="KAA6340576.1"/>
    <property type="molecule type" value="Genomic_DNA"/>
</dbReference>
<keyword evidence="2" id="KW-0231">Viral genome packaging</keyword>
<evidence type="ECO:0000256" key="1">
    <source>
        <dbReference type="ARBA" id="ARBA00022612"/>
    </source>
</evidence>
<evidence type="ECO:0000313" key="3">
    <source>
        <dbReference type="EMBL" id="KAA6340576.1"/>
    </source>
</evidence>
<reference evidence="3" key="1">
    <citation type="submission" date="2019-03" db="EMBL/GenBank/DDBJ databases">
        <title>Single cell metagenomics reveals metabolic interactions within the superorganism composed of flagellate Streblomastix strix and complex community of Bacteroidetes bacteria on its surface.</title>
        <authorList>
            <person name="Treitli S.C."/>
            <person name="Kolisko M."/>
            <person name="Husnik F."/>
            <person name="Keeling P."/>
            <person name="Hampl V."/>
        </authorList>
    </citation>
    <scope>NUCLEOTIDE SEQUENCE</scope>
    <source>
        <strain evidence="3">STM</strain>
    </source>
</reference>
<evidence type="ECO:0000256" key="2">
    <source>
        <dbReference type="ARBA" id="ARBA00023219"/>
    </source>
</evidence>
<dbReference type="PANTHER" id="PTHR41328">
    <property type="entry name" value="TERMINASE SMALL SUBUNIT-RELATED"/>
    <property type="match status" value="1"/>
</dbReference>
<dbReference type="InterPro" id="IPR038713">
    <property type="entry name" value="Terminase_Gp1_N_sf"/>
</dbReference>
<comment type="caution">
    <text evidence="3">The sequence shown here is derived from an EMBL/GenBank/DDBJ whole genome shotgun (WGS) entry which is preliminary data.</text>
</comment>
<dbReference type="Pfam" id="PF03592">
    <property type="entry name" value="Terminase_2"/>
    <property type="match status" value="1"/>
</dbReference>
<dbReference type="AlphaFoldDB" id="A0A5J4S3F8"/>
<protein>
    <recommendedName>
        <fullName evidence="4">Terminase small subunit</fullName>
    </recommendedName>
</protein>
<accession>A0A5J4S3F8</accession>
<evidence type="ECO:0008006" key="4">
    <source>
        <dbReference type="Google" id="ProtNLM"/>
    </source>
</evidence>
<keyword evidence="1" id="KW-1188">Viral release from host cell</keyword>
<dbReference type="InterPro" id="IPR005335">
    <property type="entry name" value="Terminase_ssu"/>
</dbReference>
<name>A0A5J4S3F8_9ZZZZ</name>
<sequence length="192" mass="22340">MKKEDIDERTLTPKEERFCYEYVMYLNATKAAINAQYKEKTAKQMASRLLKRDDIQERIKYLKNNLAEISGISALRILKEHEKIAFSDTKKLCNGWMTLEKFESLTPEQKATIQEITIRETKYGKEVKIKTYNKQKSLDCINAMLGYKITNNIRIVEKEAKSPFADMTDEELDAQIAELEKNLNFGKPNKPS</sequence>
<gene>
    <name evidence="3" type="ORF">EZS27_011575</name>
</gene>
<dbReference type="Gene3D" id="1.10.10.1400">
    <property type="entry name" value="Terminase, small subunit, N-terminal DNA-binding domain, HTH motif"/>
    <property type="match status" value="1"/>
</dbReference>